<sequence length="2034" mass="228212">MMTECASLQFVSPFAFEAMQKVDVVRLASLSDPELRLLLPCLVRMALCAPADQSQSWAQDKKLILRLLSGVEAVNSIVALLSVDFHALEQDASKEQQLRHKLGGGSGESILVSQLQHGLTLEFEHSDSPRRLRLVLSELLAIMNKVSESNGEFFFKSSELFESPVYLEEAADVLCILQAELPSLLPIVDVAEALLHVRNGAWFLCLLVANVPDSFNEVCRGLIKNGERQDEESLGGRRRTEALRFLCRMNPSQALKVRGVVVEECHLPGLGVALTLDHTKTETCEDGVSDLVCFVSGLLLGTNAKVRTWFGTFIRNGQQRKREPSGSVLWQMRRQLLLELMGILPTVRSTRIVEEAEVEMEPTVSVYSGLKEEHVVKASALLRLYCALMGIAGLKPTEEEAEQLLQLMTSRPPATPAGVRFVSLSFCMLLAFSTLVSTPEQEQLMVVWLSWMIKEEAYFESTSGVSASFGEMLLLVAMYFHSNQLSAIIDLVCSTLGMKIVIKPSSLSRMKTIFTQEIFTEQVVTAHAVRVPVTSNLSANITGFLPIHCIYQLLRSRSFTKHKVSIKGDSARLNQRFSITAQLLVLYYILSYEEALLANTKTLASMQRKPKSYSSSLMDQIPIKFLIRQAQGLQQELGGLHSALLRLLATNYPHLCIVDDWICEEEITGTDALLRRMLLTSNAKNHSPKQLQEAFSAVPVNHTQVMQIMEHLTLLSASELIPYAEVLTSNMNQLLNAGVPRRILQTVNKLWMVLNTVMPRRLWVMTVNALQPSIKFIRQQKYTQNDLMIDPLIVLRCDRRVHRCPPLMDITLHMLNGYLLASKAYLSAHLKETAEQDRPSQNNTIGLLGQADAPEVTREELKNALLAAQDSAAVQILLEICLPTEEEKVKGASPDMSLRNTQSVITSSTPHKEMEEGEASLLCNLREVQCLICCLLHQMYIADPNIAKLVHFQGYPCELLPLTVAGIPSMHICLDFIPELIAQPELEKQIFAIQLLSHLCIQYALPKSLSVARLAVNVMGTLLTVLTQAKRYAFFMPTLPSLVSFCRAFPPLYEDIMSLLIQIGQVCASDVATQTRDIDPIITHSPEKNTLAAKLSAKKQASTHRGEDDDFQIEKKRIRPLETAQQLDGQCCKCCCSTKQGNSEDTIKKDHGGQSKRPKIYFGTRTHKQIAQITRELRKTAYSGVPMTILSSRDHTCVHPEVVGNFNRNEKCMELLDGKHGKSCYFYHGVHKISNQQTLQFLQGMSKAWDIEELVGLGRKLKACPYYTARELVDDADIVFCPYNYLLDAQIRESMDIKLKEQVVILDEAHNIEECARESASYSVTEVQLRFARDELDSLVNSNIRKKNHEPLRDVCYNLINWLETNSEHLVERDYESSCKIWSGNEMLLNLYKMGITSATFPILQRHFSTVLQKEEKVTSVHGKEEAVHIPIISASTQIMLKGLFMVLDYLLRENSRFADDYKIAIQQTYSWTNQIAVFDKNGVLALPKNKKHSRQKIGVNVLNFWCLNPAVAFSDINNKVRTIVLTSGTLSPLKSFSSELGVTFNIQLEANHVISNSQLLEKLRERWVSTGLWHSLESVKTVIAEPQRGEKTDFDELLQVYYDAIKFKGEKDGALLIAVCRGKVSEGLDFSDDNARAVITVGIPFPNVKDLQVELKRQYNDHHSKLRGLLPGRQWYEIQAYRALNQALGRCIRHKNDWGALILVDDRFNSNRDRYTSGLSKWVRQQIQHHSTFASALESLTEFSKRHQKVTNRSKKDKECIKHRESTLKAACLEDSSLTSVSKASPLSPENSREEEAKVCVQELQHPRMAAKNPSVPSHGVSRRKKSDPILRKESVQTVKTEKNVISRSSSPTFGKQAEPISWPVFNSLRRHFTSKGKNCTPARVSSESYASASSTFKAEETEDKTALPPTDKYVSSSETANASLAPCSQSEVMTPSMKVGATPAKNHSKQPLCSEEDLHPDSELPPVSEEPRRSGSSKATETEAEDDCLCYTPELFDPVDTDEEKTEVDETDRSSNNSAEDLFETVTGCSQK</sequence>
<dbReference type="Gene3D" id="3.40.50.300">
    <property type="entry name" value="P-loop containing nucleotide triphosphate hydrolases"/>
    <property type="match status" value="2"/>
</dbReference>
<evidence type="ECO:0000256" key="2">
    <source>
        <dbReference type="ARBA" id="ARBA00004123"/>
    </source>
</evidence>
<dbReference type="InterPro" id="IPR006555">
    <property type="entry name" value="ATP-dep_Helicase_C"/>
</dbReference>
<evidence type="ECO:0000256" key="15">
    <source>
        <dbReference type="ARBA" id="ARBA00023235"/>
    </source>
</evidence>
<dbReference type="InterPro" id="IPR027417">
    <property type="entry name" value="P-loop_NTPase"/>
</dbReference>
<dbReference type="FunFam" id="3.40.50.300:FF:000977">
    <property type="entry name" value="BRCA1 interacting protein C-terminal helicase 1"/>
    <property type="match status" value="1"/>
</dbReference>
<dbReference type="GO" id="GO:0003677">
    <property type="term" value="F:DNA binding"/>
    <property type="evidence" value="ECO:0007669"/>
    <property type="project" value="InterPro"/>
</dbReference>
<feature type="compositionally biased region" description="Acidic residues" evidence="22">
    <location>
        <begin position="1999"/>
        <end position="2012"/>
    </location>
</feature>
<dbReference type="InterPro" id="IPR010614">
    <property type="entry name" value="RAD3-like_helicase_DEAD"/>
</dbReference>
<dbReference type="FunFam" id="3.40.50.300:FF:000731">
    <property type="entry name" value="Fanconi anemia group J protein homolog"/>
    <property type="match status" value="1"/>
</dbReference>
<evidence type="ECO:0000256" key="3">
    <source>
        <dbReference type="ARBA" id="ARBA00006705"/>
    </source>
</evidence>
<keyword evidence="8" id="KW-0227">DNA damage</keyword>
<evidence type="ECO:0000256" key="17">
    <source>
        <dbReference type="ARBA" id="ARBA00044969"/>
    </source>
</evidence>
<dbReference type="PRINTS" id="PR02105">
    <property type="entry name" value="INTSUBUNIT2"/>
</dbReference>
<evidence type="ECO:0000256" key="16">
    <source>
        <dbReference type="ARBA" id="ARBA00023242"/>
    </source>
</evidence>
<feature type="region of interest" description="Disordered" evidence="22">
    <location>
        <begin position="1809"/>
        <end position="1859"/>
    </location>
</feature>
<evidence type="ECO:0000256" key="14">
    <source>
        <dbReference type="ARBA" id="ARBA00023204"/>
    </source>
</evidence>
<evidence type="ECO:0000256" key="4">
    <source>
        <dbReference type="ARBA" id="ARBA00008792"/>
    </source>
</evidence>
<reference evidence="24" key="1">
    <citation type="submission" date="2020-03" db="EMBL/GenBank/DDBJ databases">
        <title>Studies in the Genomics of Life Span.</title>
        <authorList>
            <person name="Glass D."/>
        </authorList>
    </citation>
    <scope>NUCLEOTIDE SEQUENCE</scope>
    <source>
        <strain evidence="24">LTLLF</strain>
        <tissue evidence="24">Muscle</tissue>
    </source>
</reference>
<dbReference type="GO" id="GO:0043139">
    <property type="term" value="F:5'-3' DNA helicase activity"/>
    <property type="evidence" value="ECO:0007669"/>
    <property type="project" value="UniProtKB-EC"/>
</dbReference>
<keyword evidence="7" id="KW-0547">Nucleotide-binding</keyword>
<dbReference type="GO" id="GO:0005524">
    <property type="term" value="F:ATP binding"/>
    <property type="evidence" value="ECO:0007669"/>
    <property type="project" value="UniProtKB-KW"/>
</dbReference>
<dbReference type="Pfam" id="PF13307">
    <property type="entry name" value="Helicase_C_2"/>
    <property type="match status" value="1"/>
</dbReference>
<dbReference type="GO" id="GO:0051539">
    <property type="term" value="F:4 iron, 4 sulfur cluster binding"/>
    <property type="evidence" value="ECO:0007669"/>
    <property type="project" value="UniProtKB-KW"/>
</dbReference>
<keyword evidence="15" id="KW-0413">Isomerase</keyword>
<evidence type="ECO:0000256" key="22">
    <source>
        <dbReference type="SAM" id="MobiDB-lite"/>
    </source>
</evidence>
<dbReference type="GO" id="GO:0032039">
    <property type="term" value="C:integrator complex"/>
    <property type="evidence" value="ECO:0007669"/>
    <property type="project" value="InterPro"/>
</dbReference>
<dbReference type="GO" id="GO:0046872">
    <property type="term" value="F:metal ion binding"/>
    <property type="evidence" value="ECO:0007669"/>
    <property type="project" value="UniProtKB-KW"/>
</dbReference>
<dbReference type="InterPro" id="IPR029321">
    <property type="entry name" value="INTS2"/>
</dbReference>
<accession>A0A8J6GHV8</accession>
<keyword evidence="12" id="KW-0408">Iron</keyword>
<name>A0A8J6GHV8_MICOH</name>
<dbReference type="Pfam" id="PF06733">
    <property type="entry name" value="DEAD_2"/>
    <property type="match status" value="1"/>
</dbReference>
<keyword evidence="16" id="KW-0539">Nucleus</keyword>
<feature type="compositionally biased region" description="Basic and acidic residues" evidence="22">
    <location>
        <begin position="1828"/>
        <end position="1846"/>
    </location>
</feature>
<comment type="similarity">
    <text evidence="3">Belongs to the Integrator subunit 2 family.</text>
</comment>
<keyword evidence="5" id="KW-0004">4Fe-4S</keyword>
<evidence type="ECO:0000256" key="21">
    <source>
        <dbReference type="ARBA" id="ARBA00082714"/>
    </source>
</evidence>
<dbReference type="SUPFAM" id="SSF52540">
    <property type="entry name" value="P-loop containing nucleoside triphosphate hydrolases"/>
    <property type="match status" value="1"/>
</dbReference>
<organism evidence="24 25">
    <name type="scientific">Microtus ochrogaster</name>
    <name type="common">Prairie vole</name>
    <dbReference type="NCBI Taxonomy" id="79684"/>
    <lineage>
        <taxon>Eukaryota</taxon>
        <taxon>Metazoa</taxon>
        <taxon>Chordata</taxon>
        <taxon>Craniata</taxon>
        <taxon>Vertebrata</taxon>
        <taxon>Euteleostomi</taxon>
        <taxon>Mammalia</taxon>
        <taxon>Eutheria</taxon>
        <taxon>Euarchontoglires</taxon>
        <taxon>Glires</taxon>
        <taxon>Rodentia</taxon>
        <taxon>Myomorpha</taxon>
        <taxon>Muroidea</taxon>
        <taxon>Cricetidae</taxon>
        <taxon>Arvicolinae</taxon>
        <taxon>Microtus</taxon>
    </lineage>
</organism>
<feature type="compositionally biased region" description="Polar residues" evidence="22">
    <location>
        <begin position="1915"/>
        <end position="1935"/>
    </location>
</feature>
<evidence type="ECO:0000256" key="10">
    <source>
        <dbReference type="ARBA" id="ARBA00022806"/>
    </source>
</evidence>
<feature type="region of interest" description="Disordered" evidence="22">
    <location>
        <begin position="1878"/>
        <end position="2034"/>
    </location>
</feature>
<evidence type="ECO:0000256" key="20">
    <source>
        <dbReference type="ARBA" id="ARBA00082054"/>
    </source>
</evidence>
<evidence type="ECO:0000256" key="9">
    <source>
        <dbReference type="ARBA" id="ARBA00022801"/>
    </source>
</evidence>
<evidence type="ECO:0000256" key="1">
    <source>
        <dbReference type="ARBA" id="ARBA00001966"/>
    </source>
</evidence>
<evidence type="ECO:0000256" key="18">
    <source>
        <dbReference type="ARBA" id="ARBA00048954"/>
    </source>
</evidence>
<dbReference type="GO" id="GO:0016818">
    <property type="term" value="F:hydrolase activity, acting on acid anhydrides, in phosphorus-containing anhydrides"/>
    <property type="evidence" value="ECO:0007669"/>
    <property type="project" value="InterPro"/>
</dbReference>
<dbReference type="GO" id="GO:0006281">
    <property type="term" value="P:DNA repair"/>
    <property type="evidence" value="ECO:0007669"/>
    <property type="project" value="UniProtKB-KW"/>
</dbReference>
<dbReference type="EMBL" id="JAATJU010021391">
    <property type="protein sequence ID" value="KAH0513836.1"/>
    <property type="molecule type" value="Genomic_DNA"/>
</dbReference>
<dbReference type="PANTHER" id="PTHR28608:SF1">
    <property type="entry name" value="INTEGRATOR COMPLEX SUBUNIT 2"/>
    <property type="match status" value="1"/>
</dbReference>
<dbReference type="PANTHER" id="PTHR28608">
    <property type="entry name" value="INTEGRATOR COMPLEX SUBUNIT 2"/>
    <property type="match status" value="1"/>
</dbReference>
<feature type="domain" description="Helicase ATP-binding" evidence="23">
    <location>
        <begin position="980"/>
        <end position="1356"/>
    </location>
</feature>
<evidence type="ECO:0000256" key="8">
    <source>
        <dbReference type="ARBA" id="ARBA00022763"/>
    </source>
</evidence>
<evidence type="ECO:0000256" key="13">
    <source>
        <dbReference type="ARBA" id="ARBA00023014"/>
    </source>
</evidence>
<dbReference type="InterPro" id="IPR026236">
    <property type="entry name" value="Int2_metazoa"/>
</dbReference>
<dbReference type="SMART" id="SM00491">
    <property type="entry name" value="HELICc2"/>
    <property type="match status" value="1"/>
</dbReference>
<gene>
    <name evidence="24" type="ORF">LTLLF_138440</name>
</gene>
<evidence type="ECO:0000313" key="24">
    <source>
        <dbReference type="EMBL" id="KAH0513836.1"/>
    </source>
</evidence>
<dbReference type="PROSITE" id="PS51193">
    <property type="entry name" value="HELICASE_ATP_BIND_2"/>
    <property type="match status" value="1"/>
</dbReference>
<keyword evidence="6" id="KW-0479">Metal-binding</keyword>
<proteinExistence type="inferred from homology"/>
<dbReference type="SMART" id="SM00488">
    <property type="entry name" value="DEXDc2"/>
    <property type="match status" value="1"/>
</dbReference>
<comment type="cofactor">
    <cofactor evidence="1">
        <name>[4Fe-4S] cluster</name>
        <dbReference type="ChEBI" id="CHEBI:49883"/>
    </cofactor>
</comment>
<feature type="compositionally biased region" description="Low complexity" evidence="22">
    <location>
        <begin position="1887"/>
        <end position="1896"/>
    </location>
</feature>
<dbReference type="InterPro" id="IPR006554">
    <property type="entry name" value="Helicase-like_DEXD_c2"/>
</dbReference>
<comment type="catalytic activity">
    <reaction evidence="18">
        <text>ATP + H2O = ADP + phosphate + H(+)</text>
        <dbReference type="Rhea" id="RHEA:13065"/>
        <dbReference type="ChEBI" id="CHEBI:15377"/>
        <dbReference type="ChEBI" id="CHEBI:15378"/>
        <dbReference type="ChEBI" id="CHEBI:30616"/>
        <dbReference type="ChEBI" id="CHEBI:43474"/>
        <dbReference type="ChEBI" id="CHEBI:456216"/>
        <dbReference type="EC" id="5.6.2.3"/>
    </reaction>
</comment>
<dbReference type="EC" id="5.6.2.3" evidence="17"/>
<comment type="subcellular location">
    <subcellularLocation>
        <location evidence="2">Nucleus</location>
    </subcellularLocation>
</comment>
<keyword evidence="9" id="KW-0378">Hydrolase</keyword>
<dbReference type="Proteomes" id="UP000710432">
    <property type="component" value="Unassembled WGS sequence"/>
</dbReference>
<protein>
    <recommendedName>
        <fullName evidence="17">DNA 5'-3' helicase</fullName>
        <ecNumber evidence="17">5.6.2.3</ecNumber>
    </recommendedName>
    <alternativeName>
        <fullName evidence="20">BRCA1-associated C-terminal helicase 1</fullName>
    </alternativeName>
    <alternativeName>
        <fullName evidence="19">BRCA1-interacting protein C-terminal helicase 1</fullName>
    </alternativeName>
    <alternativeName>
        <fullName evidence="21">DNA 5'-3' helicase FANCJ</fullName>
    </alternativeName>
</protein>
<comment type="similarity">
    <text evidence="4">Belongs to the DEAD box helicase family. DEAH subfamily.</text>
</comment>
<dbReference type="GO" id="GO:0034472">
    <property type="term" value="P:snRNA 3'-end processing"/>
    <property type="evidence" value="ECO:0007669"/>
    <property type="project" value="TreeGrafter"/>
</dbReference>
<evidence type="ECO:0000256" key="7">
    <source>
        <dbReference type="ARBA" id="ARBA00022741"/>
    </source>
</evidence>
<evidence type="ECO:0000313" key="25">
    <source>
        <dbReference type="Proteomes" id="UP000710432"/>
    </source>
</evidence>
<keyword evidence="13" id="KW-0411">Iron-sulfur</keyword>
<keyword evidence="14" id="KW-0234">DNA repair</keyword>
<evidence type="ECO:0000256" key="11">
    <source>
        <dbReference type="ARBA" id="ARBA00022840"/>
    </source>
</evidence>
<dbReference type="Pfam" id="PF14750">
    <property type="entry name" value="INTS2"/>
    <property type="match status" value="2"/>
</dbReference>
<keyword evidence="10" id="KW-0347">Helicase</keyword>
<evidence type="ECO:0000256" key="5">
    <source>
        <dbReference type="ARBA" id="ARBA00022485"/>
    </source>
</evidence>
<evidence type="ECO:0000256" key="6">
    <source>
        <dbReference type="ARBA" id="ARBA00022723"/>
    </source>
</evidence>
<keyword evidence="11" id="KW-0067">ATP-binding</keyword>
<dbReference type="InterPro" id="IPR014013">
    <property type="entry name" value="Helic_SF1/SF2_ATP-bd_DinG/Rad3"/>
</dbReference>
<evidence type="ECO:0000259" key="23">
    <source>
        <dbReference type="PROSITE" id="PS51193"/>
    </source>
</evidence>
<comment type="caution">
    <text evidence="24">The sequence shown here is derived from an EMBL/GenBank/DDBJ whole genome shotgun (WGS) entry which is preliminary data.</text>
</comment>
<evidence type="ECO:0000256" key="12">
    <source>
        <dbReference type="ARBA" id="ARBA00023004"/>
    </source>
</evidence>
<evidence type="ECO:0000256" key="19">
    <source>
        <dbReference type="ARBA" id="ARBA00081888"/>
    </source>
</evidence>
<dbReference type="CDD" id="cd18788">
    <property type="entry name" value="SF2_C_XPD"/>
    <property type="match status" value="1"/>
</dbReference>